<proteinExistence type="inferred from homology"/>
<keyword evidence="27" id="KW-1185">Reference proteome</keyword>
<dbReference type="InterPro" id="IPR032675">
    <property type="entry name" value="LRR_dom_sf"/>
</dbReference>
<keyword evidence="14 23" id="KW-0547">Nucleotide-binding</keyword>
<dbReference type="FunFam" id="3.80.10.10:FF:000275">
    <property type="entry name" value="Leucine-rich repeat receptor-like protein kinase"/>
    <property type="match status" value="1"/>
</dbReference>
<evidence type="ECO:0000256" key="11">
    <source>
        <dbReference type="ARBA" id="ARBA00022692"/>
    </source>
</evidence>
<dbReference type="Pfam" id="PF08263">
    <property type="entry name" value="LRRNT_2"/>
    <property type="match status" value="1"/>
</dbReference>
<dbReference type="PANTHER" id="PTHR48056:SF73">
    <property type="entry name" value="LRR RECEPTOR-LIKE SERINE_THREONINE-PROTEIN KINASE EFR"/>
    <property type="match status" value="1"/>
</dbReference>
<dbReference type="SUPFAM" id="SSF56112">
    <property type="entry name" value="Protein kinase-like (PK-like)"/>
    <property type="match status" value="1"/>
</dbReference>
<dbReference type="Pfam" id="PF13855">
    <property type="entry name" value="LRR_8"/>
    <property type="match status" value="1"/>
</dbReference>
<feature type="transmembrane region" description="Helical" evidence="24">
    <location>
        <begin position="771"/>
        <end position="790"/>
    </location>
</feature>
<organism evidence="26 27">
    <name type="scientific">Nyssa sinensis</name>
    <dbReference type="NCBI Taxonomy" id="561372"/>
    <lineage>
        <taxon>Eukaryota</taxon>
        <taxon>Viridiplantae</taxon>
        <taxon>Streptophyta</taxon>
        <taxon>Embryophyta</taxon>
        <taxon>Tracheophyta</taxon>
        <taxon>Spermatophyta</taxon>
        <taxon>Magnoliopsida</taxon>
        <taxon>eudicotyledons</taxon>
        <taxon>Gunneridae</taxon>
        <taxon>Pentapetalae</taxon>
        <taxon>asterids</taxon>
        <taxon>Cornales</taxon>
        <taxon>Nyssaceae</taxon>
        <taxon>Nyssa</taxon>
    </lineage>
</organism>
<dbReference type="PROSITE" id="PS51257">
    <property type="entry name" value="PROKAR_LIPOPROTEIN"/>
    <property type="match status" value="1"/>
</dbReference>
<gene>
    <name evidence="26" type="ORF">F0562_026105</name>
</gene>
<dbReference type="InterPro" id="IPR008271">
    <property type="entry name" value="Ser/Thr_kinase_AS"/>
</dbReference>
<evidence type="ECO:0000256" key="21">
    <source>
        <dbReference type="ARBA" id="ARBA00047899"/>
    </source>
</evidence>
<evidence type="ECO:0000256" key="22">
    <source>
        <dbReference type="ARBA" id="ARBA00048679"/>
    </source>
</evidence>
<dbReference type="EC" id="2.7.11.1" evidence="5"/>
<dbReference type="Gene3D" id="3.80.10.10">
    <property type="entry name" value="Ribonuclease Inhibitor"/>
    <property type="match status" value="4"/>
</dbReference>
<evidence type="ECO:0000256" key="16">
    <source>
        <dbReference type="ARBA" id="ARBA00022840"/>
    </source>
</evidence>
<evidence type="ECO:0000256" key="6">
    <source>
        <dbReference type="ARBA" id="ARBA00022475"/>
    </source>
</evidence>
<dbReference type="Pfam" id="PF00560">
    <property type="entry name" value="LRR_1"/>
    <property type="match status" value="8"/>
</dbReference>
<evidence type="ECO:0000256" key="18">
    <source>
        <dbReference type="ARBA" id="ARBA00023136"/>
    </source>
</evidence>
<dbReference type="InterPro" id="IPR055414">
    <property type="entry name" value="LRR_R13L4/SHOC2-like"/>
</dbReference>
<evidence type="ECO:0000256" key="19">
    <source>
        <dbReference type="ARBA" id="ARBA00023170"/>
    </source>
</evidence>
<evidence type="ECO:0000256" key="8">
    <source>
        <dbReference type="ARBA" id="ARBA00022553"/>
    </source>
</evidence>
<evidence type="ECO:0000256" key="7">
    <source>
        <dbReference type="ARBA" id="ARBA00022527"/>
    </source>
</evidence>
<evidence type="ECO:0000313" key="26">
    <source>
        <dbReference type="EMBL" id="KAA8539413.1"/>
    </source>
</evidence>
<keyword evidence="19" id="KW-0675">Receptor</keyword>
<comment type="subcellular location">
    <subcellularLocation>
        <location evidence="1">Cell membrane</location>
        <topology evidence="1">Single-pass membrane protein</topology>
    </subcellularLocation>
    <subcellularLocation>
        <location evidence="2">Membrane</location>
        <topology evidence="2">Single-pass type I membrane protein</topology>
    </subcellularLocation>
</comment>
<evidence type="ECO:0000256" key="5">
    <source>
        <dbReference type="ARBA" id="ARBA00012513"/>
    </source>
</evidence>
<evidence type="ECO:0000259" key="25">
    <source>
        <dbReference type="PROSITE" id="PS50011"/>
    </source>
</evidence>
<keyword evidence="17 24" id="KW-1133">Transmembrane helix</keyword>
<keyword evidence="12" id="KW-0732">Signal</keyword>
<comment type="similarity">
    <text evidence="3">Belongs to the protein kinase superfamily. Ser/Thr protein kinase family.</text>
</comment>
<dbReference type="PROSITE" id="PS00108">
    <property type="entry name" value="PROTEIN_KINASE_ST"/>
    <property type="match status" value="1"/>
</dbReference>
<dbReference type="FunFam" id="1.10.510.10:FF:000358">
    <property type="entry name" value="Putative leucine-rich repeat receptor-like serine/threonine-protein kinase"/>
    <property type="match status" value="1"/>
</dbReference>
<dbReference type="GO" id="GO:0051707">
    <property type="term" value="P:response to other organism"/>
    <property type="evidence" value="ECO:0007669"/>
    <property type="project" value="UniProtKB-ARBA"/>
</dbReference>
<dbReference type="InterPro" id="IPR000719">
    <property type="entry name" value="Prot_kinase_dom"/>
</dbReference>
<dbReference type="SMART" id="SM00220">
    <property type="entry name" value="S_TKc"/>
    <property type="match status" value="1"/>
</dbReference>
<dbReference type="Pfam" id="PF23598">
    <property type="entry name" value="LRR_14"/>
    <property type="match status" value="1"/>
</dbReference>
<dbReference type="PANTHER" id="PTHR48056">
    <property type="entry name" value="LRR RECEPTOR-LIKE SERINE/THREONINE-PROTEIN KINASE-RELATED"/>
    <property type="match status" value="1"/>
</dbReference>
<dbReference type="InterPro" id="IPR013210">
    <property type="entry name" value="LRR_N_plant-typ"/>
</dbReference>
<accession>A0A5J5B843</accession>
<dbReference type="InterPro" id="IPR050647">
    <property type="entry name" value="Plant_LRR-RLKs"/>
</dbReference>
<dbReference type="SMART" id="SM00369">
    <property type="entry name" value="LRR_TYP"/>
    <property type="match status" value="8"/>
</dbReference>
<feature type="binding site" evidence="23">
    <location>
        <position position="854"/>
    </location>
    <ligand>
        <name>ATP</name>
        <dbReference type="ChEBI" id="CHEBI:30616"/>
    </ligand>
</feature>
<keyword evidence="7" id="KW-0723">Serine/threonine-protein kinase</keyword>
<evidence type="ECO:0000256" key="4">
    <source>
        <dbReference type="ARBA" id="ARBA00009592"/>
    </source>
</evidence>
<comment type="catalytic activity">
    <reaction evidence="21">
        <text>L-threonyl-[protein] + ATP = O-phospho-L-threonyl-[protein] + ADP + H(+)</text>
        <dbReference type="Rhea" id="RHEA:46608"/>
        <dbReference type="Rhea" id="RHEA-COMP:11060"/>
        <dbReference type="Rhea" id="RHEA-COMP:11605"/>
        <dbReference type="ChEBI" id="CHEBI:15378"/>
        <dbReference type="ChEBI" id="CHEBI:30013"/>
        <dbReference type="ChEBI" id="CHEBI:30616"/>
        <dbReference type="ChEBI" id="CHEBI:61977"/>
        <dbReference type="ChEBI" id="CHEBI:456216"/>
        <dbReference type="EC" id="2.7.11.1"/>
    </reaction>
</comment>
<evidence type="ECO:0000256" key="23">
    <source>
        <dbReference type="PROSITE-ProRule" id="PRU10141"/>
    </source>
</evidence>
<dbReference type="GO" id="GO:0004674">
    <property type="term" value="F:protein serine/threonine kinase activity"/>
    <property type="evidence" value="ECO:0007669"/>
    <property type="project" value="UniProtKB-KW"/>
</dbReference>
<dbReference type="OrthoDB" id="676979at2759"/>
<protein>
    <recommendedName>
        <fullName evidence="5">non-specific serine/threonine protein kinase</fullName>
        <ecNumber evidence="5">2.7.11.1</ecNumber>
    </recommendedName>
</protein>
<evidence type="ECO:0000256" key="24">
    <source>
        <dbReference type="SAM" id="Phobius"/>
    </source>
</evidence>
<dbReference type="GO" id="GO:0006952">
    <property type="term" value="P:defense response"/>
    <property type="evidence" value="ECO:0007669"/>
    <property type="project" value="UniProtKB-ARBA"/>
</dbReference>
<evidence type="ECO:0000256" key="13">
    <source>
        <dbReference type="ARBA" id="ARBA00022737"/>
    </source>
</evidence>
<keyword evidence="20" id="KW-0325">Glycoprotein</keyword>
<dbReference type="AlphaFoldDB" id="A0A5J5B843"/>
<dbReference type="PROSITE" id="PS50011">
    <property type="entry name" value="PROTEIN_KINASE_DOM"/>
    <property type="match status" value="1"/>
</dbReference>
<keyword evidence="15" id="KW-0418">Kinase</keyword>
<dbReference type="InterPro" id="IPR001611">
    <property type="entry name" value="Leu-rich_rpt"/>
</dbReference>
<dbReference type="FunFam" id="3.30.200.20:FF:000661">
    <property type="entry name" value="Serine-threonine protein kinase plant-type"/>
    <property type="match status" value="1"/>
</dbReference>
<dbReference type="SUPFAM" id="SSF52047">
    <property type="entry name" value="RNI-like"/>
    <property type="match status" value="2"/>
</dbReference>
<comment type="similarity">
    <text evidence="4">Belongs to the RLP family.</text>
</comment>
<keyword evidence="10" id="KW-0808">Transferase</keyword>
<comment type="catalytic activity">
    <reaction evidence="22">
        <text>L-seryl-[protein] + ATP = O-phospho-L-seryl-[protein] + ADP + H(+)</text>
        <dbReference type="Rhea" id="RHEA:17989"/>
        <dbReference type="Rhea" id="RHEA-COMP:9863"/>
        <dbReference type="Rhea" id="RHEA-COMP:11604"/>
        <dbReference type="ChEBI" id="CHEBI:15378"/>
        <dbReference type="ChEBI" id="CHEBI:29999"/>
        <dbReference type="ChEBI" id="CHEBI:30616"/>
        <dbReference type="ChEBI" id="CHEBI:83421"/>
        <dbReference type="ChEBI" id="CHEBI:456216"/>
        <dbReference type="EC" id="2.7.11.1"/>
    </reaction>
</comment>
<keyword evidence="13" id="KW-0677">Repeat</keyword>
<sequence length="1111" mass="121906">MERFDMKFLLGVLVVQSCMVFLAFSSSNFTDQSALLAFKAEIKLDPNNILTSNWTTETSFCNWVGVSCSQRRQRVTALQLGDMGLQGTISPYVANLSFLVTLNLQGNSFHGPLTHEIGRLRRLKGLNLQFNNLEGIMPLTLQFCQNLEFLSLVSNSFSGGILEELGTLPKLRILYLGMNNFMGTIPSSLGNISTLQILNLSSNVLTGPIPSSIFNISSLRQIALYNNSISGSLPTDMCLLCPKLGGLYLTDNNFGGQIPSSLPQCRELRDLVLSFNRFEGSIPRDIGSLQKLERIYIWRNNITGTIPPSFGNISSLLDLSLSGNPIGGEIPPELGQLSNLEVLNLEQNNLTGVIPQQIFNISSLLIITMTFNSLGGNLPATFGFGLPNLRTLFIGANQLGGNFPLHLSNASNLAYIDLGSNFFSGPIPSSLGNLQDLRSFSFAGNQLRRENGSPELSFLSALTKCRSLESLIIGDNPIDGILPSSIGNFSSSLQIFFAPGCQIYGPIPREIGSLKNLKYFRLSNNNVNGSIPSTIGGLESLQRLYLDGNRLEGLIPDEICHLLQLGELSLGNNTLFGPIPTCIGNLSRLQQLFLSSNSLNSSIPMSLWTLENLVFLNLSVNSLGGYLPSQMSTPKIMVSMDLSWNHIEGNIPQTIGSLQSLASLNLSRNSLQRPIPESIGELVGLEFMDLSYNNISGTIPKSLEELKYLKYLNLSFNKLSGEIPNGGPFVDFTAQSFMGNEALCGMSIQQIPACQVVDTQKTRTKQIFLKYILPVIASIVVSISIIYMLIKYRGSRAESPNLVDLVPVVQYKMISYQELCHATNNFCEANLLGVGGFGSVYKGELSDGTTIAVKILKLELDGAFRSFDVECAVLQKVHHRNLVKVISSCSNTEFRALVLQYMSNGSLEKWLYSNRYCLDLLERVCIMLDVALALEYLHHGLSEPVVHCDLKPSNVLLDEEMVAHVADFGIAKILVKSKAETQTKTLGTIGYIAPEYGSEGKVSAKGDVYSYGIMLFEMFTRKKPTDEMFTGELSLRQLVDASLPKKIMKVVDGGLLTAGRVESNVTRDIILDIMKLGLECTRESPEERSDMKEVAVKLNKIKLQLLLNQGA</sequence>
<dbReference type="CDD" id="cd14066">
    <property type="entry name" value="STKc_IRAK"/>
    <property type="match status" value="1"/>
</dbReference>
<evidence type="ECO:0000256" key="15">
    <source>
        <dbReference type="ARBA" id="ARBA00022777"/>
    </source>
</evidence>
<evidence type="ECO:0000256" key="2">
    <source>
        <dbReference type="ARBA" id="ARBA00004479"/>
    </source>
</evidence>
<evidence type="ECO:0000256" key="17">
    <source>
        <dbReference type="ARBA" id="ARBA00022989"/>
    </source>
</evidence>
<keyword evidence="9" id="KW-0433">Leucine-rich repeat</keyword>
<evidence type="ECO:0000256" key="3">
    <source>
        <dbReference type="ARBA" id="ARBA00008684"/>
    </source>
</evidence>
<dbReference type="Gene3D" id="1.10.510.10">
    <property type="entry name" value="Transferase(Phosphotransferase) domain 1"/>
    <property type="match status" value="1"/>
</dbReference>
<name>A0A5J5B843_9ASTE</name>
<keyword evidence="8" id="KW-0597">Phosphoprotein</keyword>
<keyword evidence="18 24" id="KW-0472">Membrane</keyword>
<dbReference type="GO" id="GO:0033612">
    <property type="term" value="F:receptor serine/threonine kinase binding"/>
    <property type="evidence" value="ECO:0007669"/>
    <property type="project" value="TreeGrafter"/>
</dbReference>
<dbReference type="EMBL" id="CM018037">
    <property type="protein sequence ID" value="KAA8539413.1"/>
    <property type="molecule type" value="Genomic_DNA"/>
</dbReference>
<dbReference type="Proteomes" id="UP000325577">
    <property type="component" value="Linkage Group LG14"/>
</dbReference>
<dbReference type="InterPro" id="IPR011009">
    <property type="entry name" value="Kinase-like_dom_sf"/>
</dbReference>
<keyword evidence="6" id="KW-1003">Cell membrane</keyword>
<keyword evidence="16 23" id="KW-0067">ATP-binding</keyword>
<evidence type="ECO:0000256" key="1">
    <source>
        <dbReference type="ARBA" id="ARBA00004162"/>
    </source>
</evidence>
<dbReference type="Pfam" id="PF00069">
    <property type="entry name" value="Pkinase"/>
    <property type="match status" value="1"/>
</dbReference>
<dbReference type="Gene3D" id="3.30.200.20">
    <property type="entry name" value="Phosphorylase Kinase, domain 1"/>
    <property type="match status" value="1"/>
</dbReference>
<evidence type="ECO:0000313" key="27">
    <source>
        <dbReference type="Proteomes" id="UP000325577"/>
    </source>
</evidence>
<reference evidence="26 27" key="1">
    <citation type="submission" date="2019-09" db="EMBL/GenBank/DDBJ databases">
        <title>A chromosome-level genome assembly of the Chinese tupelo Nyssa sinensis.</title>
        <authorList>
            <person name="Yang X."/>
            <person name="Kang M."/>
            <person name="Yang Y."/>
            <person name="Xiong H."/>
            <person name="Wang M."/>
            <person name="Zhang Z."/>
            <person name="Wang Z."/>
            <person name="Wu H."/>
            <person name="Ma T."/>
            <person name="Liu J."/>
            <person name="Xi Z."/>
        </authorList>
    </citation>
    <scope>NUCLEOTIDE SEQUENCE [LARGE SCALE GENOMIC DNA]</scope>
    <source>
        <strain evidence="26">J267</strain>
        <tissue evidence="26">Leaf</tissue>
    </source>
</reference>
<dbReference type="InterPro" id="IPR003591">
    <property type="entry name" value="Leu-rich_rpt_typical-subtyp"/>
</dbReference>
<dbReference type="GO" id="GO:0005886">
    <property type="term" value="C:plasma membrane"/>
    <property type="evidence" value="ECO:0007669"/>
    <property type="project" value="UniProtKB-SubCell"/>
</dbReference>
<feature type="domain" description="Protein kinase" evidence="25">
    <location>
        <begin position="826"/>
        <end position="1107"/>
    </location>
</feature>
<keyword evidence="11 24" id="KW-0812">Transmembrane</keyword>
<dbReference type="FunFam" id="3.80.10.10:FF:000095">
    <property type="entry name" value="LRR receptor-like serine/threonine-protein kinase GSO1"/>
    <property type="match status" value="2"/>
</dbReference>
<evidence type="ECO:0000256" key="12">
    <source>
        <dbReference type="ARBA" id="ARBA00022729"/>
    </source>
</evidence>
<evidence type="ECO:0000256" key="14">
    <source>
        <dbReference type="ARBA" id="ARBA00022741"/>
    </source>
</evidence>
<evidence type="ECO:0000256" key="10">
    <source>
        <dbReference type="ARBA" id="ARBA00022679"/>
    </source>
</evidence>
<dbReference type="PROSITE" id="PS00107">
    <property type="entry name" value="PROTEIN_KINASE_ATP"/>
    <property type="match status" value="1"/>
</dbReference>
<dbReference type="GO" id="GO:0005524">
    <property type="term" value="F:ATP binding"/>
    <property type="evidence" value="ECO:0007669"/>
    <property type="project" value="UniProtKB-UniRule"/>
</dbReference>
<evidence type="ECO:0000256" key="9">
    <source>
        <dbReference type="ARBA" id="ARBA00022614"/>
    </source>
</evidence>
<evidence type="ECO:0000256" key="20">
    <source>
        <dbReference type="ARBA" id="ARBA00023180"/>
    </source>
</evidence>
<dbReference type="InterPro" id="IPR017441">
    <property type="entry name" value="Protein_kinase_ATP_BS"/>
</dbReference>